<sequence>MKRLLIGLLITTTIFSLSTSAFAMDKRVKASKHWVSTKEITAKEAKANKNWKKGYLKGNGKGYVTANQKHYVTVKLWADYSTGCWKTSKRIWGKGKVENSTGWATKNCCLIDLYSSSVYYGF</sequence>
<name>A0A6N2UYW8_9FIRM</name>
<evidence type="ECO:0000313" key="1">
    <source>
        <dbReference type="EMBL" id="VYT21892.1"/>
    </source>
</evidence>
<protein>
    <submittedName>
        <fullName evidence="1">Uncharacterized protein</fullName>
    </submittedName>
</protein>
<dbReference type="AlphaFoldDB" id="A0A6N2UYW8"/>
<organism evidence="1">
    <name type="scientific">Anaerostipes caccae</name>
    <dbReference type="NCBI Taxonomy" id="105841"/>
    <lineage>
        <taxon>Bacteria</taxon>
        <taxon>Bacillati</taxon>
        <taxon>Bacillota</taxon>
        <taxon>Clostridia</taxon>
        <taxon>Lachnospirales</taxon>
        <taxon>Lachnospiraceae</taxon>
        <taxon>Anaerostipes</taxon>
    </lineage>
</organism>
<reference evidence="1" key="1">
    <citation type="submission" date="2019-11" db="EMBL/GenBank/DDBJ databases">
        <authorList>
            <person name="Feng L."/>
        </authorList>
    </citation>
    <scope>NUCLEOTIDE SEQUENCE</scope>
    <source>
        <strain evidence="1">AcaccaeLFYP115</strain>
    </source>
</reference>
<gene>
    <name evidence="1" type="ORF">ACLFYP115_02105</name>
</gene>
<dbReference type="RefSeq" id="WP_039946824.1">
    <property type="nucleotide sequence ID" value="NZ_CACRSQ010000007.1"/>
</dbReference>
<accession>A0A6N2UYW8</accession>
<proteinExistence type="predicted"/>
<dbReference type="EMBL" id="CACRSQ010000007">
    <property type="protein sequence ID" value="VYT21892.1"/>
    <property type="molecule type" value="Genomic_DNA"/>
</dbReference>